<keyword evidence="3" id="KW-0378">Hydrolase</keyword>
<dbReference type="SUPFAM" id="SSF69318">
    <property type="entry name" value="Integrin alpha N-terminal domain"/>
    <property type="match status" value="2"/>
</dbReference>
<dbReference type="SMART" id="SM00191">
    <property type="entry name" value="Int_alpha"/>
    <property type="match status" value="6"/>
</dbReference>
<gene>
    <name evidence="6" type="ORF">JD77_02032</name>
</gene>
<dbReference type="Proteomes" id="UP000319825">
    <property type="component" value="Unassembled WGS sequence"/>
</dbReference>
<proteinExistence type="predicted"/>
<feature type="signal peptide" evidence="5">
    <location>
        <begin position="1"/>
        <end position="20"/>
    </location>
</feature>
<organism evidence="6 7">
    <name type="scientific">Micromonospora olivasterospora</name>
    <dbReference type="NCBI Taxonomy" id="1880"/>
    <lineage>
        <taxon>Bacteria</taxon>
        <taxon>Bacillati</taxon>
        <taxon>Actinomycetota</taxon>
        <taxon>Actinomycetes</taxon>
        <taxon>Micromonosporales</taxon>
        <taxon>Micromonosporaceae</taxon>
        <taxon>Micromonospora</taxon>
    </lineage>
</organism>
<keyword evidence="4" id="KW-0325">Glycoprotein</keyword>
<name>A0A562I8F5_MICOL</name>
<accession>A0A562I8F5</accession>
<dbReference type="AlphaFoldDB" id="A0A562I8F5"/>
<dbReference type="PANTHER" id="PTHR23221">
    <property type="entry name" value="GLYCOSYLPHOSPHATIDYLINOSITOL PHOSPHOLIPASE D"/>
    <property type="match status" value="1"/>
</dbReference>
<protein>
    <submittedName>
        <fullName evidence="6">FG-GAP repeat protein</fullName>
    </submittedName>
</protein>
<dbReference type="Pfam" id="PF01839">
    <property type="entry name" value="FG-GAP"/>
    <property type="match status" value="4"/>
</dbReference>
<dbReference type="GO" id="GO:0016787">
    <property type="term" value="F:hydrolase activity"/>
    <property type="evidence" value="ECO:0007669"/>
    <property type="project" value="UniProtKB-KW"/>
</dbReference>
<evidence type="ECO:0000313" key="6">
    <source>
        <dbReference type="EMBL" id="TWH67068.1"/>
    </source>
</evidence>
<sequence>MSVSVLAVLAGLGISAPAEAADDFRTITREGVVLQYQRVATKGVPVKRIGTRPAPGTGVTRSDFDGDGVDDVAVTGDPFDPNLPHYPTGVVVVRYSSAPQVDYFMGVLPPVEGGCSCFGAALAAGDFNGDGYDDLAIGDSDEVDPRNRIHGGGVWIVPGSRTGLVVDSASHFNQGSPGVPDESETNDSFGAALAAGDINGDGRDDLAIGAFWESIGTKTEAGAVTVLFGGSGGLTATGARQLHQDQAAVPGAAERNDHFGSGLAIGRVNSDRYADLVIGAPRENEGTSWYGSGMVTLMWGSASGVSFSGATSVTGAAIYEATGHPDTIAWYLGGTLAVGDVNGDGLGEVIAGVPGAQTPHINAGLVAAFTGRSGGLSSSAVKVVTQRTAGVPGDPEDDDRFGATLAVGDVTGDGKADVLVGAPGEAIGSTAEAGTVVLLKGSAAGLTGSGAQGFDQNHPVVPDAAERGDKFGGSVALLNLDGSGGLDAVVGSYGEEVPDDIRGYASGAMTVFHGSTGGLVPQSTSWSGATLRTDRFWPKRYGLQVAGPQGGGPVY</sequence>
<evidence type="ECO:0000256" key="1">
    <source>
        <dbReference type="ARBA" id="ARBA00022729"/>
    </source>
</evidence>
<dbReference type="PROSITE" id="PS51470">
    <property type="entry name" value="FG_GAP"/>
    <property type="match status" value="4"/>
</dbReference>
<evidence type="ECO:0000256" key="2">
    <source>
        <dbReference type="ARBA" id="ARBA00022737"/>
    </source>
</evidence>
<keyword evidence="2" id="KW-0677">Repeat</keyword>
<dbReference type="PANTHER" id="PTHR23221:SF7">
    <property type="entry name" value="PHOSPHATIDYLINOSITOL-GLYCAN-SPECIFIC PHOSPHOLIPASE D"/>
    <property type="match status" value="1"/>
</dbReference>
<dbReference type="Gene3D" id="2.130.10.130">
    <property type="entry name" value="Integrin alpha, N-terminal"/>
    <property type="match status" value="3"/>
</dbReference>
<dbReference type="InterPro" id="IPR013519">
    <property type="entry name" value="Int_alpha_beta-p"/>
</dbReference>
<keyword evidence="1 5" id="KW-0732">Signal</keyword>
<dbReference type="InterPro" id="IPR028994">
    <property type="entry name" value="Integrin_alpha_N"/>
</dbReference>
<evidence type="ECO:0000256" key="4">
    <source>
        <dbReference type="ARBA" id="ARBA00023180"/>
    </source>
</evidence>
<dbReference type="InterPro" id="IPR013517">
    <property type="entry name" value="FG-GAP"/>
</dbReference>
<dbReference type="EMBL" id="VLKE01000001">
    <property type="protein sequence ID" value="TWH67068.1"/>
    <property type="molecule type" value="Genomic_DNA"/>
</dbReference>
<keyword evidence="7" id="KW-1185">Reference proteome</keyword>
<evidence type="ECO:0000256" key="3">
    <source>
        <dbReference type="ARBA" id="ARBA00022801"/>
    </source>
</evidence>
<feature type="chain" id="PRO_5021868325" evidence="5">
    <location>
        <begin position="21"/>
        <end position="555"/>
    </location>
</feature>
<evidence type="ECO:0000256" key="5">
    <source>
        <dbReference type="SAM" id="SignalP"/>
    </source>
</evidence>
<evidence type="ECO:0000313" key="7">
    <source>
        <dbReference type="Proteomes" id="UP000319825"/>
    </source>
</evidence>
<comment type="caution">
    <text evidence="6">The sequence shown here is derived from an EMBL/GenBank/DDBJ whole genome shotgun (WGS) entry which is preliminary data.</text>
</comment>
<reference evidence="6 7" key="1">
    <citation type="submission" date="2019-07" db="EMBL/GenBank/DDBJ databases">
        <title>R&amp;d 2014.</title>
        <authorList>
            <person name="Klenk H.-P."/>
        </authorList>
    </citation>
    <scope>NUCLEOTIDE SEQUENCE [LARGE SCALE GENOMIC DNA]</scope>
    <source>
        <strain evidence="6 7">DSM 43868</strain>
    </source>
</reference>